<dbReference type="CDD" id="cd08432">
    <property type="entry name" value="PBP2_GcdR_TrpI_HvrB_AmpR_like"/>
    <property type="match status" value="1"/>
</dbReference>
<dbReference type="PANTHER" id="PTHR30537">
    <property type="entry name" value="HTH-TYPE TRANSCRIPTIONAL REGULATOR"/>
    <property type="match status" value="1"/>
</dbReference>
<dbReference type="Pfam" id="PF03466">
    <property type="entry name" value="LysR_substrate"/>
    <property type="match status" value="1"/>
</dbReference>
<evidence type="ECO:0000259" key="5">
    <source>
        <dbReference type="PROSITE" id="PS50931"/>
    </source>
</evidence>
<keyword evidence="2" id="KW-0805">Transcription regulation</keyword>
<evidence type="ECO:0000256" key="3">
    <source>
        <dbReference type="ARBA" id="ARBA00023125"/>
    </source>
</evidence>
<accession>A0ABT3HFR9</accession>
<dbReference type="SUPFAM" id="SSF53850">
    <property type="entry name" value="Periplasmic binding protein-like II"/>
    <property type="match status" value="1"/>
</dbReference>
<dbReference type="InterPro" id="IPR005119">
    <property type="entry name" value="LysR_subst-bd"/>
</dbReference>
<keyword evidence="3" id="KW-0238">DNA-binding</keyword>
<keyword evidence="4" id="KW-0804">Transcription</keyword>
<dbReference type="Pfam" id="PF00126">
    <property type="entry name" value="HTH_1"/>
    <property type="match status" value="1"/>
</dbReference>
<comment type="caution">
    <text evidence="6">The sequence shown here is derived from an EMBL/GenBank/DDBJ whole genome shotgun (WGS) entry which is preliminary data.</text>
</comment>
<dbReference type="InterPro" id="IPR036388">
    <property type="entry name" value="WH-like_DNA-bd_sf"/>
</dbReference>
<keyword evidence="7" id="KW-1185">Reference proteome</keyword>
<dbReference type="NCBIfam" id="NF008352">
    <property type="entry name" value="PRK11139.1"/>
    <property type="match status" value="1"/>
</dbReference>
<evidence type="ECO:0000256" key="4">
    <source>
        <dbReference type="ARBA" id="ARBA00023163"/>
    </source>
</evidence>
<dbReference type="EMBL" id="JAOQNS010000011">
    <property type="protein sequence ID" value="MCW2309234.1"/>
    <property type="molecule type" value="Genomic_DNA"/>
</dbReference>
<dbReference type="Gene3D" id="1.10.10.10">
    <property type="entry name" value="Winged helix-like DNA-binding domain superfamily/Winged helix DNA-binding domain"/>
    <property type="match status" value="1"/>
</dbReference>
<dbReference type="SUPFAM" id="SSF46785">
    <property type="entry name" value="Winged helix' DNA-binding domain"/>
    <property type="match status" value="1"/>
</dbReference>
<dbReference type="Proteomes" id="UP001209755">
    <property type="component" value="Unassembled WGS sequence"/>
</dbReference>
<name>A0ABT3HFR9_9HYPH</name>
<dbReference type="InterPro" id="IPR058163">
    <property type="entry name" value="LysR-type_TF_proteobact-type"/>
</dbReference>
<dbReference type="InterPro" id="IPR036390">
    <property type="entry name" value="WH_DNA-bd_sf"/>
</dbReference>
<dbReference type="Gene3D" id="3.40.190.10">
    <property type="entry name" value="Periplasmic binding protein-like II"/>
    <property type="match status" value="2"/>
</dbReference>
<evidence type="ECO:0000256" key="1">
    <source>
        <dbReference type="ARBA" id="ARBA00009437"/>
    </source>
</evidence>
<dbReference type="PANTHER" id="PTHR30537:SF26">
    <property type="entry name" value="GLYCINE CLEAVAGE SYSTEM TRANSCRIPTIONAL ACTIVATOR"/>
    <property type="match status" value="1"/>
</dbReference>
<evidence type="ECO:0000256" key="2">
    <source>
        <dbReference type="ARBA" id="ARBA00023015"/>
    </source>
</evidence>
<dbReference type="InterPro" id="IPR000847">
    <property type="entry name" value="LysR_HTH_N"/>
</dbReference>
<organism evidence="6 7">
    <name type="scientific">Rhodobium gokarnense</name>
    <dbReference type="NCBI Taxonomy" id="364296"/>
    <lineage>
        <taxon>Bacteria</taxon>
        <taxon>Pseudomonadati</taxon>
        <taxon>Pseudomonadota</taxon>
        <taxon>Alphaproteobacteria</taxon>
        <taxon>Hyphomicrobiales</taxon>
        <taxon>Rhodobiaceae</taxon>
        <taxon>Rhodobium</taxon>
    </lineage>
</organism>
<sequence length="309" mass="33995">MTRALPPLNALRAFEAAARHLSFKLAADELNVTPAAVSHHVKALEEALGVDLFHRMTRALRLTDAGRAALPALTEGFNKLAEGVDQMRTFRESGLLTVSVSPSFGSMWLVPKLDRFRSRHPDIEIRIDGTDRLVDVAGGEVDVAIRYGPGGYKGLQVDYLFSQLNTPVCSPALMEGDNPLSRPEDLRHHTLLHIDWSDAQASWRMWLLAAGLHDIDATRGFHFTQESMAIEAALDGQGVALVGDRLVAGHLAAGRLVSPFKPDLNTPLNFCYYLLSGRDRLVRPKVAAFRDWLMEEAREQRPDAGADAG</sequence>
<reference evidence="7" key="1">
    <citation type="submission" date="2023-07" db="EMBL/GenBank/DDBJ databases">
        <title>Genome sequencing of Purple Non-Sulfur Bacteria from various extreme environments.</title>
        <authorList>
            <person name="Mayer M."/>
        </authorList>
    </citation>
    <scope>NUCLEOTIDE SEQUENCE [LARGE SCALE GENOMIC DNA]</scope>
    <source>
        <strain evidence="7">DSM 17935</strain>
    </source>
</reference>
<evidence type="ECO:0000313" key="7">
    <source>
        <dbReference type="Proteomes" id="UP001209755"/>
    </source>
</evidence>
<gene>
    <name evidence="6" type="ORF">M2319_003585</name>
</gene>
<feature type="domain" description="HTH lysR-type" evidence="5">
    <location>
        <begin position="6"/>
        <end position="63"/>
    </location>
</feature>
<proteinExistence type="inferred from homology"/>
<dbReference type="PRINTS" id="PR00039">
    <property type="entry name" value="HTHLYSR"/>
</dbReference>
<dbReference type="RefSeq" id="WP_264602820.1">
    <property type="nucleotide sequence ID" value="NZ_JAOQNS010000011.1"/>
</dbReference>
<evidence type="ECO:0000313" key="6">
    <source>
        <dbReference type="EMBL" id="MCW2309234.1"/>
    </source>
</evidence>
<comment type="similarity">
    <text evidence="1">Belongs to the LysR transcriptional regulatory family.</text>
</comment>
<dbReference type="PROSITE" id="PS50931">
    <property type="entry name" value="HTH_LYSR"/>
    <property type="match status" value="1"/>
</dbReference>
<protein>
    <submittedName>
        <fullName evidence="6">LysR family glycine cleavage system transcriptional activator</fullName>
    </submittedName>
</protein>